<evidence type="ECO:0000256" key="4">
    <source>
        <dbReference type="ARBA" id="ARBA00022816"/>
    </source>
</evidence>
<reference evidence="14 15" key="1">
    <citation type="journal article" date="2018" name="Proc. Natl. Acad. Sci. U.S.A.">
        <title>Draft genome sequence of Camellia sinensis var. sinensis provides insights into the evolution of the tea genome and tea quality.</title>
        <authorList>
            <person name="Wei C."/>
            <person name="Yang H."/>
            <person name="Wang S."/>
            <person name="Zhao J."/>
            <person name="Liu C."/>
            <person name="Gao L."/>
            <person name="Xia E."/>
            <person name="Lu Y."/>
            <person name="Tai Y."/>
            <person name="She G."/>
            <person name="Sun J."/>
            <person name="Cao H."/>
            <person name="Tong W."/>
            <person name="Gao Q."/>
            <person name="Li Y."/>
            <person name="Deng W."/>
            <person name="Jiang X."/>
            <person name="Wang W."/>
            <person name="Chen Q."/>
            <person name="Zhang S."/>
            <person name="Li H."/>
            <person name="Wu J."/>
            <person name="Wang P."/>
            <person name="Li P."/>
            <person name="Shi C."/>
            <person name="Zheng F."/>
            <person name="Jian J."/>
            <person name="Huang B."/>
            <person name="Shan D."/>
            <person name="Shi M."/>
            <person name="Fang C."/>
            <person name="Yue Y."/>
            <person name="Li F."/>
            <person name="Li D."/>
            <person name="Wei S."/>
            <person name="Han B."/>
            <person name="Jiang C."/>
            <person name="Yin Y."/>
            <person name="Xia T."/>
            <person name="Zhang Z."/>
            <person name="Bennetzen J.L."/>
            <person name="Zhao S."/>
            <person name="Wan X."/>
        </authorList>
    </citation>
    <scope>NUCLEOTIDE SEQUENCE [LARGE SCALE GENOMIC DNA]</scope>
    <source>
        <strain evidence="15">cv. Shuchazao</strain>
        <tissue evidence="14">Leaf</tissue>
    </source>
</reference>
<dbReference type="PANTHER" id="PTHR12960:SF0">
    <property type="entry name" value="MRNA EXPORT FACTOR GLE1"/>
    <property type="match status" value="1"/>
</dbReference>
<accession>A0A4V3WKJ4</accession>
<proteinExistence type="inferred from homology"/>
<evidence type="ECO:0000256" key="5">
    <source>
        <dbReference type="ARBA" id="ARBA00022927"/>
    </source>
</evidence>
<dbReference type="GO" id="GO:0031369">
    <property type="term" value="F:translation initiation factor binding"/>
    <property type="evidence" value="ECO:0007669"/>
    <property type="project" value="TreeGrafter"/>
</dbReference>
<evidence type="ECO:0000313" key="15">
    <source>
        <dbReference type="Proteomes" id="UP000306102"/>
    </source>
</evidence>
<dbReference type="Proteomes" id="UP000306102">
    <property type="component" value="Unassembled WGS sequence"/>
</dbReference>
<keyword evidence="8" id="KW-0539">Nucleus</keyword>
<feature type="region of interest" description="Disordered" evidence="12">
    <location>
        <begin position="720"/>
        <end position="752"/>
    </location>
</feature>
<feature type="chain" id="PRO_5020440460" description="mRNA export factor GLE1" evidence="13">
    <location>
        <begin position="23"/>
        <end position="1453"/>
    </location>
</feature>
<feature type="region of interest" description="Disordered" evidence="12">
    <location>
        <begin position="800"/>
        <end position="822"/>
    </location>
</feature>
<feature type="region of interest" description="Disordered" evidence="12">
    <location>
        <begin position="631"/>
        <end position="661"/>
    </location>
</feature>
<comment type="similarity">
    <text evidence="2">Belongs to the GLE1 family.</text>
</comment>
<dbReference type="PANTHER" id="PTHR12960">
    <property type="entry name" value="GLE-1-RELATED"/>
    <property type="match status" value="1"/>
</dbReference>
<keyword evidence="3" id="KW-0813">Transport</keyword>
<keyword evidence="7" id="KW-0906">Nuclear pore complex</keyword>
<feature type="compositionally biased region" description="Basic and acidic residues" evidence="12">
    <location>
        <begin position="631"/>
        <end position="658"/>
    </location>
</feature>
<dbReference type="STRING" id="542762.A0A4V3WKJ4"/>
<sequence length="1453" mass="161343">MIRAYVFIFLMMILGLEEQINGDVAELGVFAGGSSGRGSDAGGVAEVDVGVPEAVAELPDLKLEGVREGREGGLKIVSGAYYIPKSNTLNPLGEDAYFICDEKQTIGVADGIGRWAKKGIDAGVYARELMANSLLAVQNEPREAANLNKQQCEQQTNNSQQSSINSNINSAPLGFMQASSPEVRRHATVRGSALVKGSTTVRGPTSLSGPPLIRGTASTSVRDLALTSFRGPSSTQFRAPAAGLPMRTTQPTPPLRPSIVGKLGAVKLELRCPQSVGGVVIDPHPDWSFDSLLSELSSIEKRLNSSSPFPLPFTKTKFREVSSEKSVVKGGFVMRVDETENVEEDIQEEDHDRRLVAGRRFTCDEFYIRECSIVETGNIEFHARVNRWVCIDKRGIGLGDDSEDESPHETQYLLMEKVGLVEGALSELTHEHRLSITEEIRNQILALETDLLNENKKFTSSLAQVKKYTEARREMHRKLDMQYQRRIMIYGGPRKGLATPLLLEESTVNVTCAEQCIVVDHLLFFLAKHNETTIFLVGNNNLDSTNEVVSISSRYRNFWFSVSMLENRLWANFTEEIQSKDTKEMFMDRKTGVNRDRKFVDLFTVNRLSSLKSDLERAVVFRPASLGDPIAADREADGAERSGRTHGSLERGSRRGEGVEGFGDSFGAVVEEYNAGPQRSDEFNPNELDPVGYMNGAHILEEGIRAKFRPLGAEFRPDLFDDEERPLREREVQRQLSSGTQGGVDGEGEQRLATEVDEWVDEWVDERIEEENDAELLSHKVDEGCFEPIEVLQALNIYGSGSDESSKYDSGSGREGDDQEESDLELINLFTKKGTVKEEEIEKGTVKEDETEGVSETMDHVSDWVSQCLGLKCSIRGMTNKGVTPDISGAMRDVSTINLVSYNANINVGQVNDAQEGAFVMHLHNRGCVFSSLRDSEAETECWLMELSKYASCPIEENEGPHFKHLLQVMGLSLVSLNGRGDVSGLDNSVTRGESTRRGGVSVRKGARDAEALDNHLTAIQRDHEHKSQIEERKIRDDAAIEEAKRREKALQEEKLWQEKVRAETEARLEAEKKRAEEAKAAALEAAEKVAAEDLARAAAAVVAPKEATSGSGILNDQSNKSGSDGVKKVQQAGNIIKCAESALTLEEKRLQIYKEVAVKNEALGLGASSVYGSHVSKIQRLIKQVSGTKENIRNKVDQLTKIFFDSSCPQSISIAMFAEKIIDQCVNPNKALFAYAHVIVLVASQVPLAMDLVLAKLNRVCIYTVPKYINYSKSAFDTNEAYHKAIGYKEEDGEIESEESYVSRIESYMKLYGALVQTQVESVQNRHGMGEGWAWLARFLNALPANLYTAVALQAFLEAAGFGLYRRYKSHFKKLLNVIYRDFVNALKQRGGDAKLNKVITSIQTYIESNRFLEEPEGRSLQGSLLSHTFVPESEYSEPSYHRPANRFYYQY</sequence>
<dbReference type="GO" id="GO:0015031">
    <property type="term" value="P:protein transport"/>
    <property type="evidence" value="ECO:0007669"/>
    <property type="project" value="UniProtKB-KW"/>
</dbReference>
<dbReference type="GO" id="GO:0005543">
    <property type="term" value="F:phospholipid binding"/>
    <property type="evidence" value="ECO:0007669"/>
    <property type="project" value="TreeGrafter"/>
</dbReference>
<feature type="region of interest" description="Disordered" evidence="12">
    <location>
        <begin position="145"/>
        <end position="171"/>
    </location>
</feature>
<keyword evidence="13" id="KW-0732">Signal</keyword>
<feature type="compositionally biased region" description="Basic and acidic residues" evidence="12">
    <location>
        <begin position="720"/>
        <end position="733"/>
    </location>
</feature>
<feature type="compositionally biased region" description="Polar residues" evidence="12">
    <location>
        <begin position="147"/>
        <end position="156"/>
    </location>
</feature>
<evidence type="ECO:0000256" key="2">
    <source>
        <dbReference type="ARBA" id="ARBA00011056"/>
    </source>
</evidence>
<comment type="subcellular location">
    <subcellularLocation>
        <location evidence="1">Nucleus</location>
        <location evidence="1">Nuclear pore complex</location>
    </subcellularLocation>
</comment>
<name>A0A4V3WKJ4_CAMSN</name>
<feature type="compositionally biased region" description="Low complexity" evidence="12">
    <location>
        <begin position="157"/>
        <end position="170"/>
    </location>
</feature>
<evidence type="ECO:0000256" key="6">
    <source>
        <dbReference type="ARBA" id="ARBA00023010"/>
    </source>
</evidence>
<dbReference type="InterPro" id="IPR012476">
    <property type="entry name" value="GLE1"/>
</dbReference>
<keyword evidence="6" id="KW-0811">Translocation</keyword>
<keyword evidence="15" id="KW-1185">Reference proteome</keyword>
<evidence type="ECO:0000256" key="13">
    <source>
        <dbReference type="SAM" id="SignalP"/>
    </source>
</evidence>
<evidence type="ECO:0000256" key="3">
    <source>
        <dbReference type="ARBA" id="ARBA00022448"/>
    </source>
</evidence>
<protein>
    <recommendedName>
        <fullName evidence="9">mRNA export factor GLE1</fullName>
    </recommendedName>
    <alternativeName>
        <fullName evidence="10">Nucleoporin GLE1</fullName>
    </alternativeName>
</protein>
<evidence type="ECO:0000256" key="9">
    <source>
        <dbReference type="ARBA" id="ARBA00026227"/>
    </source>
</evidence>
<dbReference type="Gene3D" id="1.25.40.510">
    <property type="entry name" value="GLE1-like"/>
    <property type="match status" value="1"/>
</dbReference>
<feature type="signal peptide" evidence="13">
    <location>
        <begin position="1"/>
        <end position="22"/>
    </location>
</feature>
<feature type="compositionally biased region" description="Basic and acidic residues" evidence="12">
    <location>
        <begin position="804"/>
        <end position="816"/>
    </location>
</feature>
<dbReference type="EMBL" id="SDRB02011505">
    <property type="protein sequence ID" value="THG01097.1"/>
    <property type="molecule type" value="Genomic_DNA"/>
</dbReference>
<evidence type="ECO:0000256" key="11">
    <source>
        <dbReference type="SAM" id="Coils"/>
    </source>
</evidence>
<evidence type="ECO:0000256" key="8">
    <source>
        <dbReference type="ARBA" id="ARBA00023242"/>
    </source>
</evidence>
<dbReference type="GO" id="GO:0044614">
    <property type="term" value="C:nuclear pore cytoplasmic filaments"/>
    <property type="evidence" value="ECO:0007669"/>
    <property type="project" value="TreeGrafter"/>
</dbReference>
<evidence type="ECO:0000256" key="10">
    <source>
        <dbReference type="ARBA" id="ARBA00029983"/>
    </source>
</evidence>
<dbReference type="InterPro" id="IPR038506">
    <property type="entry name" value="GLE1-like_sf"/>
</dbReference>
<organism evidence="14 15">
    <name type="scientific">Camellia sinensis var. sinensis</name>
    <name type="common">China tea</name>
    <dbReference type="NCBI Taxonomy" id="542762"/>
    <lineage>
        <taxon>Eukaryota</taxon>
        <taxon>Viridiplantae</taxon>
        <taxon>Streptophyta</taxon>
        <taxon>Embryophyta</taxon>
        <taxon>Tracheophyta</taxon>
        <taxon>Spermatophyta</taxon>
        <taxon>Magnoliopsida</taxon>
        <taxon>eudicotyledons</taxon>
        <taxon>Gunneridae</taxon>
        <taxon>Pentapetalae</taxon>
        <taxon>asterids</taxon>
        <taxon>Ericales</taxon>
        <taxon>Theaceae</taxon>
        <taxon>Camellia</taxon>
    </lineage>
</organism>
<comment type="caution">
    <text evidence="14">The sequence shown here is derived from an EMBL/GenBank/DDBJ whole genome shotgun (WGS) entry which is preliminary data.</text>
</comment>
<keyword evidence="4" id="KW-0509">mRNA transport</keyword>
<dbReference type="GO" id="GO:0016973">
    <property type="term" value="P:poly(A)+ mRNA export from nucleus"/>
    <property type="evidence" value="ECO:0007669"/>
    <property type="project" value="InterPro"/>
</dbReference>
<evidence type="ECO:0000256" key="12">
    <source>
        <dbReference type="SAM" id="MobiDB-lite"/>
    </source>
</evidence>
<evidence type="ECO:0000313" key="14">
    <source>
        <dbReference type="EMBL" id="THG01097.1"/>
    </source>
</evidence>
<evidence type="ECO:0000256" key="1">
    <source>
        <dbReference type="ARBA" id="ARBA00004567"/>
    </source>
</evidence>
<keyword evidence="11" id="KW-0175">Coiled coil</keyword>
<evidence type="ECO:0000256" key="7">
    <source>
        <dbReference type="ARBA" id="ARBA00023132"/>
    </source>
</evidence>
<feature type="coiled-coil region" evidence="11">
    <location>
        <begin position="1062"/>
        <end position="1093"/>
    </location>
</feature>
<gene>
    <name evidence="14" type="ORF">TEA_019537</name>
</gene>
<dbReference type="Pfam" id="PF07817">
    <property type="entry name" value="GLE1"/>
    <property type="match status" value="1"/>
</dbReference>
<keyword evidence="5" id="KW-0653">Protein transport</keyword>
<dbReference type="GO" id="GO:0000822">
    <property type="term" value="F:inositol hexakisphosphate binding"/>
    <property type="evidence" value="ECO:0007669"/>
    <property type="project" value="TreeGrafter"/>
</dbReference>
<dbReference type="GO" id="GO:0005737">
    <property type="term" value="C:cytoplasm"/>
    <property type="evidence" value="ECO:0007669"/>
    <property type="project" value="TreeGrafter"/>
</dbReference>